<feature type="region of interest" description="Disordered" evidence="1">
    <location>
        <begin position="69"/>
        <end position="103"/>
    </location>
</feature>
<organism evidence="2 3">
    <name type="scientific">Cercophora scortea</name>
    <dbReference type="NCBI Taxonomy" id="314031"/>
    <lineage>
        <taxon>Eukaryota</taxon>
        <taxon>Fungi</taxon>
        <taxon>Dikarya</taxon>
        <taxon>Ascomycota</taxon>
        <taxon>Pezizomycotina</taxon>
        <taxon>Sordariomycetes</taxon>
        <taxon>Sordariomycetidae</taxon>
        <taxon>Sordariales</taxon>
        <taxon>Lasiosphaeriaceae</taxon>
        <taxon>Cercophora</taxon>
    </lineage>
</organism>
<comment type="caution">
    <text evidence="2">The sequence shown here is derived from an EMBL/GenBank/DDBJ whole genome shotgun (WGS) entry which is preliminary data.</text>
</comment>
<reference evidence="2" key="1">
    <citation type="journal article" date="2023" name="Mol. Phylogenet. Evol.">
        <title>Genome-scale phylogeny and comparative genomics of the fungal order Sordariales.</title>
        <authorList>
            <person name="Hensen N."/>
            <person name="Bonometti L."/>
            <person name="Westerberg I."/>
            <person name="Brannstrom I.O."/>
            <person name="Guillou S."/>
            <person name="Cros-Aarteil S."/>
            <person name="Calhoun S."/>
            <person name="Haridas S."/>
            <person name="Kuo A."/>
            <person name="Mondo S."/>
            <person name="Pangilinan J."/>
            <person name="Riley R."/>
            <person name="LaButti K."/>
            <person name="Andreopoulos B."/>
            <person name="Lipzen A."/>
            <person name="Chen C."/>
            <person name="Yan M."/>
            <person name="Daum C."/>
            <person name="Ng V."/>
            <person name="Clum A."/>
            <person name="Steindorff A."/>
            <person name="Ohm R.A."/>
            <person name="Martin F."/>
            <person name="Silar P."/>
            <person name="Natvig D.O."/>
            <person name="Lalanne C."/>
            <person name="Gautier V."/>
            <person name="Ament-Velasquez S.L."/>
            <person name="Kruys A."/>
            <person name="Hutchinson M.I."/>
            <person name="Powell A.J."/>
            <person name="Barry K."/>
            <person name="Miller A.N."/>
            <person name="Grigoriev I.V."/>
            <person name="Debuchy R."/>
            <person name="Gladieux P."/>
            <person name="Hiltunen Thoren M."/>
            <person name="Johannesson H."/>
        </authorList>
    </citation>
    <scope>NUCLEOTIDE SEQUENCE</scope>
    <source>
        <strain evidence="2">SMH4131-1</strain>
    </source>
</reference>
<keyword evidence="3" id="KW-1185">Reference proteome</keyword>
<dbReference type="InterPro" id="IPR027417">
    <property type="entry name" value="P-loop_NTPase"/>
</dbReference>
<protein>
    <submittedName>
        <fullName evidence="2">Uncharacterized protein</fullName>
    </submittedName>
</protein>
<gene>
    <name evidence="2" type="ORF">B0T19DRAFT_4905</name>
</gene>
<dbReference type="Proteomes" id="UP001286456">
    <property type="component" value="Unassembled WGS sequence"/>
</dbReference>
<feature type="compositionally biased region" description="Low complexity" evidence="1">
    <location>
        <begin position="89"/>
        <end position="103"/>
    </location>
</feature>
<name>A0AAE0J1R7_9PEZI</name>
<dbReference type="Gene3D" id="3.40.50.300">
    <property type="entry name" value="P-loop containing nucleotide triphosphate hydrolases"/>
    <property type="match status" value="1"/>
</dbReference>
<sequence>MRPRLSSTPYIHPPDVFGRPLSPAPPPLVYINGWPGVGKEAVAECLSLLLGVDKSLLVDVRGIGHDYHDDDHPLTPEHPGYFDLAHTNPGASPSSSPSTPCSDNLSRLLHHRHNLPRIAILAAHAPNTPAGRETVRAFEATAARAGRLFIPVALTCEPAEHMRRANSLQRQCSHKTRTRPAAAAVGTTERTASAKTVRQQALALFGDELMVDVTNASAFEAALKIVEVVKTLVVERDVQLCYSAVATPVDIEGDMKWKQLGVR</sequence>
<dbReference type="AlphaFoldDB" id="A0AAE0J1R7"/>
<dbReference type="EMBL" id="JAUEPO010000001">
    <property type="protein sequence ID" value="KAK3335323.1"/>
    <property type="molecule type" value="Genomic_DNA"/>
</dbReference>
<evidence type="ECO:0000313" key="2">
    <source>
        <dbReference type="EMBL" id="KAK3335323.1"/>
    </source>
</evidence>
<proteinExistence type="predicted"/>
<evidence type="ECO:0000256" key="1">
    <source>
        <dbReference type="SAM" id="MobiDB-lite"/>
    </source>
</evidence>
<accession>A0AAE0J1R7</accession>
<reference evidence="2" key="2">
    <citation type="submission" date="2023-06" db="EMBL/GenBank/DDBJ databases">
        <authorList>
            <consortium name="Lawrence Berkeley National Laboratory"/>
            <person name="Haridas S."/>
            <person name="Hensen N."/>
            <person name="Bonometti L."/>
            <person name="Westerberg I."/>
            <person name="Brannstrom I.O."/>
            <person name="Guillou S."/>
            <person name="Cros-Aarteil S."/>
            <person name="Calhoun S."/>
            <person name="Kuo A."/>
            <person name="Mondo S."/>
            <person name="Pangilinan J."/>
            <person name="Riley R."/>
            <person name="Labutti K."/>
            <person name="Andreopoulos B."/>
            <person name="Lipzen A."/>
            <person name="Chen C."/>
            <person name="Yanf M."/>
            <person name="Daum C."/>
            <person name="Ng V."/>
            <person name="Clum A."/>
            <person name="Steindorff A."/>
            <person name="Ohm R."/>
            <person name="Martin F."/>
            <person name="Silar P."/>
            <person name="Natvig D."/>
            <person name="Lalanne C."/>
            <person name="Gautier V."/>
            <person name="Ament-Velasquez S.L."/>
            <person name="Kruys A."/>
            <person name="Hutchinson M.I."/>
            <person name="Powell A.J."/>
            <person name="Barry K."/>
            <person name="Miller A.N."/>
            <person name="Grigoriev I.V."/>
            <person name="Debuchy R."/>
            <person name="Gladieux P."/>
            <person name="Thoren M.H."/>
            <person name="Johannesson H."/>
        </authorList>
    </citation>
    <scope>NUCLEOTIDE SEQUENCE</scope>
    <source>
        <strain evidence="2">SMH4131-1</strain>
    </source>
</reference>
<evidence type="ECO:0000313" key="3">
    <source>
        <dbReference type="Proteomes" id="UP001286456"/>
    </source>
</evidence>